<dbReference type="Gene3D" id="3.90.180.10">
    <property type="entry name" value="Medium-chain alcohol dehydrogenases, catalytic domain"/>
    <property type="match status" value="1"/>
</dbReference>
<protein>
    <submittedName>
        <fullName evidence="4">Alcohol dehydrogenase</fullName>
    </submittedName>
</protein>
<organism evidence="4 5">
    <name type="scientific">Penicillium hordei</name>
    <dbReference type="NCBI Taxonomy" id="40994"/>
    <lineage>
        <taxon>Eukaryota</taxon>
        <taxon>Fungi</taxon>
        <taxon>Dikarya</taxon>
        <taxon>Ascomycota</taxon>
        <taxon>Pezizomycotina</taxon>
        <taxon>Eurotiomycetes</taxon>
        <taxon>Eurotiomycetidae</taxon>
        <taxon>Eurotiales</taxon>
        <taxon>Aspergillaceae</taxon>
        <taxon>Penicillium</taxon>
    </lineage>
</organism>
<dbReference type="Proteomes" id="UP001213799">
    <property type="component" value="Unassembled WGS sequence"/>
</dbReference>
<dbReference type="InterPro" id="IPR013154">
    <property type="entry name" value="ADH-like_N"/>
</dbReference>
<evidence type="ECO:0000313" key="5">
    <source>
        <dbReference type="Proteomes" id="UP001213799"/>
    </source>
</evidence>
<sequence length="357" mass="38693">MQKAIVVQSVSEPVRLIERRIPEPGENQVLVQVTAASLNPMDQKTRDAGLFFKQSPQVVAHDIAGRVIKLGPNQKPPRFHIGDNVFAHASFVPGQSLTDCGGLQQFAIVDACYAAQTDAAGLTDNESATIPVCAIAAFIALFHSSGLGLPIPSSSLENPKSTCCSADGRKAILVIGGGSNCGRFAIEFARMSGFRQIITVAGQRSVAELQELGATHVIDRQASRDEIIRQARGIVGDELVYALDAVNMGLEQDLGLAALSNSKRGCLITLNPVNESIPDPTFIGEKLAGYDRRLTFGFSALYPEVSKFFWDFISTWIKAGYIHPLKYHVLEGLDVARINHVLDQYREGHGQKTVIRP</sequence>
<keyword evidence="2" id="KW-0560">Oxidoreductase</keyword>
<name>A0AAD6DMV7_9EURO</name>
<dbReference type="InterPro" id="IPR047122">
    <property type="entry name" value="Trans-enoyl_RdTase-like"/>
</dbReference>
<dbReference type="InterPro" id="IPR036291">
    <property type="entry name" value="NAD(P)-bd_dom_sf"/>
</dbReference>
<dbReference type="InterPro" id="IPR020843">
    <property type="entry name" value="ER"/>
</dbReference>
<comment type="caution">
    <text evidence="4">The sequence shown here is derived from an EMBL/GenBank/DDBJ whole genome shotgun (WGS) entry which is preliminary data.</text>
</comment>
<evidence type="ECO:0000256" key="1">
    <source>
        <dbReference type="ARBA" id="ARBA00008072"/>
    </source>
</evidence>
<dbReference type="EMBL" id="JAQJAE010000006">
    <property type="protein sequence ID" value="KAJ5589338.1"/>
    <property type="molecule type" value="Genomic_DNA"/>
</dbReference>
<comment type="similarity">
    <text evidence="1">Belongs to the zinc-containing alcohol dehydrogenase family.</text>
</comment>
<dbReference type="InterPro" id="IPR011032">
    <property type="entry name" value="GroES-like_sf"/>
</dbReference>
<dbReference type="PANTHER" id="PTHR45348:SF2">
    <property type="entry name" value="ZINC-TYPE ALCOHOL DEHYDROGENASE-LIKE PROTEIN C2E1P3.01"/>
    <property type="match status" value="1"/>
</dbReference>
<dbReference type="SUPFAM" id="SSF50129">
    <property type="entry name" value="GroES-like"/>
    <property type="match status" value="1"/>
</dbReference>
<evidence type="ECO:0000313" key="4">
    <source>
        <dbReference type="EMBL" id="KAJ5589338.1"/>
    </source>
</evidence>
<reference evidence="4" key="2">
    <citation type="submission" date="2023-01" db="EMBL/GenBank/DDBJ databases">
        <authorList>
            <person name="Petersen C."/>
        </authorList>
    </citation>
    <scope>NUCLEOTIDE SEQUENCE</scope>
    <source>
        <strain evidence="4">IBT 12815</strain>
    </source>
</reference>
<dbReference type="RefSeq" id="XP_056748357.1">
    <property type="nucleotide sequence ID" value="XM_056903070.1"/>
</dbReference>
<gene>
    <name evidence="4" type="ORF">N7537_012016</name>
</gene>
<dbReference type="SMART" id="SM00829">
    <property type="entry name" value="PKS_ER"/>
    <property type="match status" value="1"/>
</dbReference>
<dbReference type="GeneID" id="81593312"/>
<feature type="domain" description="Enoyl reductase (ER)" evidence="3">
    <location>
        <begin position="9"/>
        <end position="355"/>
    </location>
</feature>
<dbReference type="CDD" id="cd08249">
    <property type="entry name" value="enoyl_reductase_like"/>
    <property type="match status" value="1"/>
</dbReference>
<dbReference type="SUPFAM" id="SSF51735">
    <property type="entry name" value="NAD(P)-binding Rossmann-fold domains"/>
    <property type="match status" value="1"/>
</dbReference>
<dbReference type="Gene3D" id="3.40.50.720">
    <property type="entry name" value="NAD(P)-binding Rossmann-like Domain"/>
    <property type="match status" value="1"/>
</dbReference>
<reference evidence="4" key="1">
    <citation type="journal article" date="2023" name="IMA Fungus">
        <title>Comparative genomic study of the Penicillium genus elucidates a diverse pangenome and 15 lateral gene transfer events.</title>
        <authorList>
            <person name="Petersen C."/>
            <person name="Sorensen T."/>
            <person name="Nielsen M.R."/>
            <person name="Sondergaard T.E."/>
            <person name="Sorensen J.L."/>
            <person name="Fitzpatrick D.A."/>
            <person name="Frisvad J.C."/>
            <person name="Nielsen K.L."/>
        </authorList>
    </citation>
    <scope>NUCLEOTIDE SEQUENCE</scope>
    <source>
        <strain evidence="4">IBT 12815</strain>
    </source>
</reference>
<accession>A0AAD6DMV7</accession>
<evidence type="ECO:0000259" key="3">
    <source>
        <dbReference type="SMART" id="SM00829"/>
    </source>
</evidence>
<proteinExistence type="inferred from homology"/>
<evidence type="ECO:0000256" key="2">
    <source>
        <dbReference type="ARBA" id="ARBA00023002"/>
    </source>
</evidence>
<dbReference type="GO" id="GO:0016651">
    <property type="term" value="F:oxidoreductase activity, acting on NAD(P)H"/>
    <property type="evidence" value="ECO:0007669"/>
    <property type="project" value="InterPro"/>
</dbReference>
<dbReference type="PANTHER" id="PTHR45348">
    <property type="entry name" value="HYPOTHETICAL OXIDOREDUCTASE (EUROFUNG)"/>
    <property type="match status" value="1"/>
</dbReference>
<keyword evidence="5" id="KW-1185">Reference proteome</keyword>
<dbReference type="AlphaFoldDB" id="A0AAD6DMV7"/>
<dbReference type="Pfam" id="PF08240">
    <property type="entry name" value="ADH_N"/>
    <property type="match status" value="1"/>
</dbReference>